<keyword evidence="2" id="KW-1185">Reference proteome</keyword>
<dbReference type="AlphaFoldDB" id="A0A7R9AIH7"/>
<dbReference type="EMBL" id="CAJPEV010012608">
    <property type="protein sequence ID" value="CAG0906533.1"/>
    <property type="molecule type" value="Genomic_DNA"/>
</dbReference>
<evidence type="ECO:0000313" key="2">
    <source>
        <dbReference type="Proteomes" id="UP000677054"/>
    </source>
</evidence>
<protein>
    <submittedName>
        <fullName evidence="1">Uncharacterized protein</fullName>
    </submittedName>
</protein>
<organism evidence="1">
    <name type="scientific">Darwinula stevensoni</name>
    <dbReference type="NCBI Taxonomy" id="69355"/>
    <lineage>
        <taxon>Eukaryota</taxon>
        <taxon>Metazoa</taxon>
        <taxon>Ecdysozoa</taxon>
        <taxon>Arthropoda</taxon>
        <taxon>Crustacea</taxon>
        <taxon>Oligostraca</taxon>
        <taxon>Ostracoda</taxon>
        <taxon>Podocopa</taxon>
        <taxon>Podocopida</taxon>
        <taxon>Darwinulocopina</taxon>
        <taxon>Darwinuloidea</taxon>
        <taxon>Darwinulidae</taxon>
        <taxon>Darwinula</taxon>
    </lineage>
</organism>
<proteinExistence type="predicted"/>
<accession>A0A7R9AIH7</accession>
<name>A0A7R9AIH7_9CRUS</name>
<reference evidence="1" key="1">
    <citation type="submission" date="2020-11" db="EMBL/GenBank/DDBJ databases">
        <authorList>
            <person name="Tran Van P."/>
        </authorList>
    </citation>
    <scope>NUCLEOTIDE SEQUENCE</scope>
</reference>
<dbReference type="Proteomes" id="UP000677054">
    <property type="component" value="Unassembled WGS sequence"/>
</dbReference>
<dbReference type="EMBL" id="LR912126">
    <property type="protein sequence ID" value="CAD7254778.1"/>
    <property type="molecule type" value="Genomic_DNA"/>
</dbReference>
<evidence type="ECO:0000313" key="1">
    <source>
        <dbReference type="EMBL" id="CAD7254778.1"/>
    </source>
</evidence>
<sequence length="91" mass="10578">MHLVRTTFLMPHISYLSRSRFASSLILLVRTSFTYITLLSQGCSSSITNGKPIFYFPFQKSYCRKRHVNSLMQLKDSGLRRHANSFMQLTI</sequence>
<gene>
    <name evidence="1" type="ORF">DSTB1V02_LOCUS14524</name>
</gene>